<dbReference type="Pfam" id="PF10013">
    <property type="entry name" value="DUF2256"/>
    <property type="match status" value="1"/>
</dbReference>
<feature type="region of interest" description="Disordered" evidence="1">
    <location>
        <begin position="53"/>
        <end position="82"/>
    </location>
</feature>
<accession>A0A9W7BZQ1</accession>
<keyword evidence="3" id="KW-1185">Reference proteome</keyword>
<protein>
    <submittedName>
        <fullName evidence="2">Uncharacterized protein</fullName>
    </submittedName>
</protein>
<dbReference type="Proteomes" id="UP001165085">
    <property type="component" value="Unassembled WGS sequence"/>
</dbReference>
<dbReference type="OrthoDB" id="537467at2759"/>
<evidence type="ECO:0000313" key="2">
    <source>
        <dbReference type="EMBL" id="GMH96622.1"/>
    </source>
</evidence>
<dbReference type="PANTHER" id="PTHR37463:SF5">
    <property type="entry name" value="DUF2256 DOMAIN-CONTAINING PROTEIN"/>
    <property type="match status" value="1"/>
</dbReference>
<proteinExistence type="predicted"/>
<name>A0A9W7BZQ1_9STRA</name>
<dbReference type="InterPro" id="IPR017136">
    <property type="entry name" value="UCP037205"/>
</dbReference>
<reference evidence="3" key="1">
    <citation type="journal article" date="2023" name="Commun. Biol.">
        <title>Genome analysis of Parmales, the sister group of diatoms, reveals the evolutionary specialization of diatoms from phago-mixotrophs to photoautotrophs.</title>
        <authorList>
            <person name="Ban H."/>
            <person name="Sato S."/>
            <person name="Yoshikawa S."/>
            <person name="Yamada K."/>
            <person name="Nakamura Y."/>
            <person name="Ichinomiya M."/>
            <person name="Sato N."/>
            <person name="Blanc-Mathieu R."/>
            <person name="Endo H."/>
            <person name="Kuwata A."/>
            <person name="Ogata H."/>
        </authorList>
    </citation>
    <scope>NUCLEOTIDE SEQUENCE [LARGE SCALE GENOMIC DNA]</scope>
    <source>
        <strain evidence="3">NIES 3701</strain>
    </source>
</reference>
<gene>
    <name evidence="2" type="ORF">TrST_g9376</name>
</gene>
<evidence type="ECO:0000256" key="1">
    <source>
        <dbReference type="SAM" id="MobiDB-lite"/>
    </source>
</evidence>
<dbReference type="EMBL" id="BRXY01000470">
    <property type="protein sequence ID" value="GMH96622.1"/>
    <property type="molecule type" value="Genomic_DNA"/>
</dbReference>
<feature type="compositionally biased region" description="Basic residues" evidence="1">
    <location>
        <begin position="68"/>
        <end position="77"/>
    </location>
</feature>
<evidence type="ECO:0000313" key="3">
    <source>
        <dbReference type="Proteomes" id="UP001165085"/>
    </source>
</evidence>
<dbReference type="AlphaFoldDB" id="A0A9W7BZQ1"/>
<organism evidence="2 3">
    <name type="scientific">Triparma strigata</name>
    <dbReference type="NCBI Taxonomy" id="1606541"/>
    <lineage>
        <taxon>Eukaryota</taxon>
        <taxon>Sar</taxon>
        <taxon>Stramenopiles</taxon>
        <taxon>Ochrophyta</taxon>
        <taxon>Bolidophyceae</taxon>
        <taxon>Parmales</taxon>
        <taxon>Triparmaceae</taxon>
        <taxon>Triparma</taxon>
    </lineage>
</organism>
<dbReference type="PANTHER" id="PTHR37463">
    <property type="entry name" value="GSL3115 PROTEIN"/>
    <property type="match status" value="1"/>
</dbReference>
<sequence>MKDVKGKTVAKNNLPSKDCVVCGRPFTWRKKWERCWDDVTTCSKSCNAQRKRGELAGDGVDDPGAASAKRKSARKAKREGTADPALFSKPCTICNTPSDLLIRCQVDSSKEWNMVCKGCWPSVSGGVTDGDADHPHYRYGGLWKNRYAAAP</sequence>
<comment type="caution">
    <text evidence="2">The sequence shown here is derived from an EMBL/GenBank/DDBJ whole genome shotgun (WGS) entry which is preliminary data.</text>
</comment>